<sequence length="265" mass="30525">MYNAFQLGKKYLQYYWHAHNGQGHGVHSPFVFEFIIKVLNDKKVYNCYTPIEQWRRQLLANEQVLTIQDFGAGSRTGATKQRSVQSIAAAALKPKKFAQLLHRMARFYACNNIVELGTSLGVTSAYLASSPHTKQLHTLEGAPAIAELATQCFQQLQLHNIHQVVGNFDDTFPALLQQSAPIDLLYIDGNHRYEPTIRYFEQAYPLLHEYSIVVFDDVHWSAEMEQAWQQVIADERVTMTIDLFFIGIALFRKDFKVKQHFPVRF</sequence>
<gene>
    <name evidence="1" type="ORF">GLV81_10795</name>
</gene>
<dbReference type="SUPFAM" id="SSF53335">
    <property type="entry name" value="S-adenosyl-L-methionine-dependent methyltransferases"/>
    <property type="match status" value="1"/>
</dbReference>
<dbReference type="Pfam" id="PF13578">
    <property type="entry name" value="Methyltransf_24"/>
    <property type="match status" value="1"/>
</dbReference>
<dbReference type="EMBL" id="CP046566">
    <property type="protein sequence ID" value="QGW28522.1"/>
    <property type="molecule type" value="Genomic_DNA"/>
</dbReference>
<evidence type="ECO:0000313" key="2">
    <source>
        <dbReference type="Proteomes" id="UP000426027"/>
    </source>
</evidence>
<reference evidence="1 2" key="1">
    <citation type="submission" date="2019-11" db="EMBL/GenBank/DDBJ databases">
        <authorList>
            <person name="Im W.T."/>
        </authorList>
    </citation>
    <scope>NUCLEOTIDE SEQUENCE [LARGE SCALE GENOMIC DNA]</scope>
    <source>
        <strain evidence="1 2">SB-02</strain>
    </source>
</reference>
<dbReference type="GO" id="GO:0032259">
    <property type="term" value="P:methylation"/>
    <property type="evidence" value="ECO:0007669"/>
    <property type="project" value="UniProtKB-KW"/>
</dbReference>
<proteinExistence type="predicted"/>
<organism evidence="1 2">
    <name type="scientific">Phnomibacter ginsenosidimutans</name>
    <dbReference type="NCBI Taxonomy" id="2676868"/>
    <lineage>
        <taxon>Bacteria</taxon>
        <taxon>Pseudomonadati</taxon>
        <taxon>Bacteroidota</taxon>
        <taxon>Chitinophagia</taxon>
        <taxon>Chitinophagales</taxon>
        <taxon>Chitinophagaceae</taxon>
        <taxon>Phnomibacter</taxon>
    </lineage>
</organism>
<evidence type="ECO:0000313" key="1">
    <source>
        <dbReference type="EMBL" id="QGW28522.1"/>
    </source>
</evidence>
<keyword evidence="1" id="KW-0808">Transferase</keyword>
<keyword evidence="2" id="KW-1185">Reference proteome</keyword>
<dbReference type="AlphaFoldDB" id="A0A6I6GNM3"/>
<dbReference type="Gene3D" id="3.40.50.150">
    <property type="entry name" value="Vaccinia Virus protein VP39"/>
    <property type="match status" value="1"/>
</dbReference>
<protein>
    <submittedName>
        <fullName evidence="1">SAM-dependent methyltransferase</fullName>
    </submittedName>
</protein>
<name>A0A6I6GNM3_9BACT</name>
<dbReference type="KEGG" id="fls:GLV81_10795"/>
<dbReference type="InterPro" id="IPR029063">
    <property type="entry name" value="SAM-dependent_MTases_sf"/>
</dbReference>
<keyword evidence="1" id="KW-0489">Methyltransferase</keyword>
<accession>A0A6I6GNM3</accession>
<dbReference type="RefSeq" id="WP_157478875.1">
    <property type="nucleotide sequence ID" value="NZ_CP046566.1"/>
</dbReference>
<dbReference type="Proteomes" id="UP000426027">
    <property type="component" value="Chromosome"/>
</dbReference>
<dbReference type="GO" id="GO:0008168">
    <property type="term" value="F:methyltransferase activity"/>
    <property type="evidence" value="ECO:0007669"/>
    <property type="project" value="UniProtKB-KW"/>
</dbReference>